<reference evidence="2 3" key="1">
    <citation type="submission" date="2022-05" db="EMBL/GenBank/DDBJ databases">
        <authorList>
            <consortium name="Genoscope - CEA"/>
            <person name="William W."/>
        </authorList>
    </citation>
    <scope>NUCLEOTIDE SEQUENCE [LARGE SCALE GENOMIC DNA]</scope>
</reference>
<name>A0AAU9XIJ0_9CNID</name>
<gene>
    <name evidence="2" type="ORF">PMEA_00024367</name>
</gene>
<accession>A0AAU9XIJ0</accession>
<organism evidence="2 3">
    <name type="scientific">Pocillopora meandrina</name>
    <dbReference type="NCBI Taxonomy" id="46732"/>
    <lineage>
        <taxon>Eukaryota</taxon>
        <taxon>Metazoa</taxon>
        <taxon>Cnidaria</taxon>
        <taxon>Anthozoa</taxon>
        <taxon>Hexacorallia</taxon>
        <taxon>Scleractinia</taxon>
        <taxon>Astrocoeniina</taxon>
        <taxon>Pocilloporidae</taxon>
        <taxon>Pocillopora</taxon>
    </lineage>
</organism>
<evidence type="ECO:0000313" key="3">
    <source>
        <dbReference type="Proteomes" id="UP001159428"/>
    </source>
</evidence>
<feature type="region of interest" description="Disordered" evidence="1">
    <location>
        <begin position="1"/>
        <end position="100"/>
    </location>
</feature>
<evidence type="ECO:0000256" key="1">
    <source>
        <dbReference type="SAM" id="MobiDB-lite"/>
    </source>
</evidence>
<comment type="caution">
    <text evidence="2">The sequence shown here is derived from an EMBL/GenBank/DDBJ whole genome shotgun (WGS) entry which is preliminary data.</text>
</comment>
<dbReference type="AlphaFoldDB" id="A0AAU9XIJ0"/>
<dbReference type="Proteomes" id="UP001159428">
    <property type="component" value="Unassembled WGS sequence"/>
</dbReference>
<keyword evidence="3" id="KW-1185">Reference proteome</keyword>
<protein>
    <submittedName>
        <fullName evidence="2">Uncharacterized protein</fullName>
    </submittedName>
</protein>
<proteinExistence type="predicted"/>
<sequence length="100" mass="11375">MPLTSVAIGTAYLERESDEEIDSDFYQTDSEAEESDKNEELQQAGPPRKRRRTAQGENDVVGDPVWVEDIRTHSDLPFTQPTGPKVRMGADQKDPRSRWI</sequence>
<evidence type="ECO:0000313" key="2">
    <source>
        <dbReference type="EMBL" id="CAH3149535.1"/>
    </source>
</evidence>
<feature type="compositionally biased region" description="Basic and acidic residues" evidence="1">
    <location>
        <begin position="88"/>
        <end position="100"/>
    </location>
</feature>
<dbReference type="EMBL" id="CALNXJ010000046">
    <property type="protein sequence ID" value="CAH3149535.1"/>
    <property type="molecule type" value="Genomic_DNA"/>
</dbReference>